<feature type="transmembrane region" description="Helical" evidence="5">
    <location>
        <begin position="124"/>
        <end position="143"/>
    </location>
</feature>
<feature type="domain" description="G-protein coupled receptors family 1 profile" evidence="6">
    <location>
        <begin position="22"/>
        <end position="130"/>
    </location>
</feature>
<reference evidence="8" key="2">
    <citation type="submission" date="2016-04" db="UniProtKB">
        <authorList>
            <consortium name="WormBaseParasite"/>
        </authorList>
    </citation>
    <scope>IDENTIFICATION</scope>
</reference>
<feature type="transmembrane region" description="Helical" evidence="5">
    <location>
        <begin position="191"/>
        <end position="212"/>
    </location>
</feature>
<evidence type="ECO:0000313" key="7">
    <source>
        <dbReference type="Proteomes" id="UP000035642"/>
    </source>
</evidence>
<dbReference type="SUPFAM" id="SSF81321">
    <property type="entry name" value="Family A G protein-coupled receptor-like"/>
    <property type="match status" value="1"/>
</dbReference>
<organism evidence="7 8">
    <name type="scientific">Angiostrongylus cantonensis</name>
    <name type="common">Rat lungworm</name>
    <dbReference type="NCBI Taxonomy" id="6313"/>
    <lineage>
        <taxon>Eukaryota</taxon>
        <taxon>Metazoa</taxon>
        <taxon>Ecdysozoa</taxon>
        <taxon>Nematoda</taxon>
        <taxon>Chromadorea</taxon>
        <taxon>Rhabditida</taxon>
        <taxon>Rhabditina</taxon>
        <taxon>Rhabditomorpha</taxon>
        <taxon>Strongyloidea</taxon>
        <taxon>Metastrongylidae</taxon>
        <taxon>Angiostrongylus</taxon>
    </lineage>
</organism>
<evidence type="ECO:0000256" key="1">
    <source>
        <dbReference type="ARBA" id="ARBA00004370"/>
    </source>
</evidence>
<feature type="transmembrane region" description="Helical" evidence="5">
    <location>
        <begin position="42"/>
        <end position="65"/>
    </location>
</feature>
<proteinExistence type="predicted"/>
<dbReference type="InterPro" id="IPR017452">
    <property type="entry name" value="GPCR_Rhodpsn_7TM"/>
</dbReference>
<sequence length="375" mass="43848">MENMTTTAVFFCGQLGALSIILNLFVISALLRNRRRVLTNVFYVIVLHCAVLDVARGLCLIVYGMPYFANSFYNISPSISTKRSSLCFQASTFALVVLRICNMLTIFNLLIFTANEFIVIRYPLHYRRIMFFAILRMVCYTFILRTIKRFQEENGTLNKNNRYRIHRDSKKVQNDSNSRRWRIQAMSRHKYIYVIGTVLIVDLLFLFPYSGIQLVAFLHINHFIEISQGSTLIRWWLQVFIGVHSVCQPLCYFRMTEFRNLACCTSRVPWATLSRSLSQINRSFPLVRRNCWRNFCCNSLHSVDQFQLPNSALKRNHPVSPVESDWRSVFKRDITPSLKNFPLYPSFRRLSATRTSNHLYNDASSKIKAYCLLKA</sequence>
<keyword evidence="7" id="KW-1185">Reference proteome</keyword>
<dbReference type="Gene3D" id="1.20.1070.10">
    <property type="entry name" value="Rhodopsin 7-helix transmembrane proteins"/>
    <property type="match status" value="2"/>
</dbReference>
<feature type="transmembrane region" description="Helical" evidence="5">
    <location>
        <begin position="86"/>
        <end position="112"/>
    </location>
</feature>
<dbReference type="PROSITE" id="PS50262">
    <property type="entry name" value="G_PROTEIN_RECEP_F1_2"/>
    <property type="match status" value="1"/>
</dbReference>
<evidence type="ECO:0000256" key="5">
    <source>
        <dbReference type="SAM" id="Phobius"/>
    </source>
</evidence>
<evidence type="ECO:0000259" key="6">
    <source>
        <dbReference type="PROSITE" id="PS50262"/>
    </source>
</evidence>
<evidence type="ECO:0000313" key="8">
    <source>
        <dbReference type="WBParaSite" id="ACAC_0000789401-mRNA-1"/>
    </source>
</evidence>
<dbReference type="Proteomes" id="UP000035642">
    <property type="component" value="Unassembled WGS sequence"/>
</dbReference>
<keyword evidence="4 5" id="KW-0472">Membrane</keyword>
<dbReference type="GO" id="GO:0016020">
    <property type="term" value="C:membrane"/>
    <property type="evidence" value="ECO:0007669"/>
    <property type="project" value="UniProtKB-SubCell"/>
</dbReference>
<feature type="transmembrane region" description="Helical" evidence="5">
    <location>
        <begin position="7"/>
        <end position="30"/>
    </location>
</feature>
<dbReference type="WBParaSite" id="ACAC_0000789401-mRNA-1">
    <property type="protein sequence ID" value="ACAC_0000789401-mRNA-1"/>
    <property type="gene ID" value="ACAC_0000789401"/>
</dbReference>
<keyword evidence="2 5" id="KW-0812">Transmembrane</keyword>
<evidence type="ECO:0000256" key="4">
    <source>
        <dbReference type="ARBA" id="ARBA00023136"/>
    </source>
</evidence>
<protein>
    <submittedName>
        <fullName evidence="8">G_PROTEIN_RECEP_F1_2 domain-containing protein</fullName>
    </submittedName>
</protein>
<reference evidence="7" key="1">
    <citation type="submission" date="2012-09" db="EMBL/GenBank/DDBJ databases">
        <authorList>
            <person name="Martin A.A."/>
        </authorList>
    </citation>
    <scope>NUCLEOTIDE SEQUENCE</scope>
</reference>
<dbReference type="AlphaFoldDB" id="A0A158P963"/>
<evidence type="ECO:0000256" key="2">
    <source>
        <dbReference type="ARBA" id="ARBA00022692"/>
    </source>
</evidence>
<keyword evidence="3 5" id="KW-1133">Transmembrane helix</keyword>
<evidence type="ECO:0000256" key="3">
    <source>
        <dbReference type="ARBA" id="ARBA00022989"/>
    </source>
</evidence>
<dbReference type="CDD" id="cd00637">
    <property type="entry name" value="7tm_classA_rhodopsin-like"/>
    <property type="match status" value="1"/>
</dbReference>
<comment type="subcellular location">
    <subcellularLocation>
        <location evidence="1">Membrane</location>
    </subcellularLocation>
</comment>
<name>A0A158P963_ANGCA</name>
<accession>A0A158P963</accession>